<evidence type="ECO:0000313" key="1">
    <source>
        <dbReference type="EMBL" id="NYF40819.1"/>
    </source>
</evidence>
<organism evidence="1 2">
    <name type="scientific">Streptosporangium sandarakinum</name>
    <dbReference type="NCBI Taxonomy" id="1260955"/>
    <lineage>
        <taxon>Bacteria</taxon>
        <taxon>Bacillati</taxon>
        <taxon>Actinomycetota</taxon>
        <taxon>Actinomycetes</taxon>
        <taxon>Streptosporangiales</taxon>
        <taxon>Streptosporangiaceae</taxon>
        <taxon>Streptosporangium</taxon>
    </lineage>
</organism>
<dbReference type="EMBL" id="JACCCO010000001">
    <property type="protein sequence ID" value="NYF40819.1"/>
    <property type="molecule type" value="Genomic_DNA"/>
</dbReference>
<comment type="caution">
    <text evidence="1">The sequence shown here is derived from an EMBL/GenBank/DDBJ whole genome shotgun (WGS) entry which is preliminary data.</text>
</comment>
<dbReference type="Proteomes" id="UP000576393">
    <property type="component" value="Unassembled WGS sequence"/>
</dbReference>
<reference evidence="1 2" key="1">
    <citation type="submission" date="2020-07" db="EMBL/GenBank/DDBJ databases">
        <title>Sequencing the genomes of 1000 actinobacteria strains.</title>
        <authorList>
            <person name="Klenk H.-P."/>
        </authorList>
    </citation>
    <scope>NUCLEOTIDE SEQUENCE [LARGE SCALE GENOMIC DNA]</scope>
    <source>
        <strain evidence="1 2">DSM 45763</strain>
    </source>
</reference>
<dbReference type="InterPro" id="IPR011044">
    <property type="entry name" value="Quino_amine_DH_bsu"/>
</dbReference>
<evidence type="ECO:0000313" key="2">
    <source>
        <dbReference type="Proteomes" id="UP000576393"/>
    </source>
</evidence>
<gene>
    <name evidence="1" type="ORF">HDA43_002978</name>
</gene>
<dbReference type="AlphaFoldDB" id="A0A852UX44"/>
<dbReference type="SUPFAM" id="SSF50969">
    <property type="entry name" value="YVTN repeat-like/Quinoprotein amine dehydrogenase"/>
    <property type="match status" value="1"/>
</dbReference>
<proteinExistence type="predicted"/>
<keyword evidence="2" id="KW-1185">Reference proteome</keyword>
<dbReference type="RefSeq" id="WP_179821019.1">
    <property type="nucleotide sequence ID" value="NZ_JACCCO010000001.1"/>
</dbReference>
<accession>A0A852UX44</accession>
<name>A0A852UX44_9ACTN</name>
<protein>
    <submittedName>
        <fullName evidence="1">Uncharacterized protein</fullName>
    </submittedName>
</protein>
<sequence>MAISVIAVAALLTAAVPVTRERLDRFVTLTGLSVTSANARQVIDHFTVLRRWRLITLVVAVPPALLTDDPFYLVAGWCAVSVFHGVRSPAPISRAPGDADVHRRVWLLGSAAAAVAGVHLLTSRDVTPALLVHAAIVVIVTAAVSLVAWRTSAGPASGEPDDAARAEQAIGHWSTRGLYLAGTAVMLSSVILTPGRPPLPELPEYSSAKPLPKWTATFTTVRGYKEPTCSWSGHLDAPCRSWRVNGTPFPQAAPYVIRPGGVPRLAPFVRSPDKKAVVYLGRDDRRMAYQDARGVHRLTGGLADTAVPTPAFLGQNRYVVLNGDGAQVIDTRTWAPVPVPGARRVHDLNGSGTVFTTASQVLVADLRGRTRMSLPLRKKVKDSPEDAYHLRPDGRRLVVIRGREGRVETFDVATGRLLRGVVPRFRGDDFIDIGLGWSEQGSFLVRGAVSERVYHLDLSTGRLWRRDG</sequence>